<accession>M2MY23</accession>
<organism evidence="1 2">
    <name type="scientific">Baudoinia panamericana (strain UAMH 10762)</name>
    <name type="common">Angels' share fungus</name>
    <name type="synonym">Baudoinia compniacensis (strain UAMH 10762)</name>
    <dbReference type="NCBI Taxonomy" id="717646"/>
    <lineage>
        <taxon>Eukaryota</taxon>
        <taxon>Fungi</taxon>
        <taxon>Dikarya</taxon>
        <taxon>Ascomycota</taxon>
        <taxon>Pezizomycotina</taxon>
        <taxon>Dothideomycetes</taxon>
        <taxon>Dothideomycetidae</taxon>
        <taxon>Mycosphaerellales</taxon>
        <taxon>Teratosphaeriaceae</taxon>
        <taxon>Baudoinia</taxon>
    </lineage>
</organism>
<dbReference type="KEGG" id="bcom:BAUCODRAFT_317502"/>
<evidence type="ECO:0000313" key="1">
    <source>
        <dbReference type="EMBL" id="EMC91175.1"/>
    </source>
</evidence>
<dbReference type="AlphaFoldDB" id="M2MY23"/>
<keyword evidence="2" id="KW-1185">Reference proteome</keyword>
<reference evidence="1 2" key="1">
    <citation type="journal article" date="2012" name="PLoS Pathog.">
        <title>Diverse lifestyles and strategies of plant pathogenesis encoded in the genomes of eighteen Dothideomycetes fungi.</title>
        <authorList>
            <person name="Ohm R.A."/>
            <person name="Feau N."/>
            <person name="Henrissat B."/>
            <person name="Schoch C.L."/>
            <person name="Horwitz B.A."/>
            <person name="Barry K.W."/>
            <person name="Condon B.J."/>
            <person name="Copeland A.C."/>
            <person name="Dhillon B."/>
            <person name="Glaser F."/>
            <person name="Hesse C.N."/>
            <person name="Kosti I."/>
            <person name="LaButti K."/>
            <person name="Lindquist E.A."/>
            <person name="Lucas S."/>
            <person name="Salamov A.A."/>
            <person name="Bradshaw R.E."/>
            <person name="Ciuffetti L."/>
            <person name="Hamelin R.C."/>
            <person name="Kema G.H.J."/>
            <person name="Lawrence C."/>
            <person name="Scott J.A."/>
            <person name="Spatafora J.W."/>
            <person name="Turgeon B.G."/>
            <person name="de Wit P.J.G.M."/>
            <person name="Zhong S."/>
            <person name="Goodwin S.B."/>
            <person name="Grigoriev I.V."/>
        </authorList>
    </citation>
    <scope>NUCLEOTIDE SEQUENCE [LARGE SCALE GENOMIC DNA]</scope>
    <source>
        <strain evidence="1 2">UAMH 10762</strain>
    </source>
</reference>
<dbReference type="GeneID" id="19111574"/>
<dbReference type="Proteomes" id="UP000011761">
    <property type="component" value="Unassembled WGS sequence"/>
</dbReference>
<evidence type="ECO:0000313" key="2">
    <source>
        <dbReference type="Proteomes" id="UP000011761"/>
    </source>
</evidence>
<sequence length="114" mass="12753">MQPPYIAADHISLSDKRSPQKSCVDLEAHMERSGPVGRLHHCHARHAKYEYCWTREITGPSGAGAITDNSRARVRATGDYKVMFNLIESAVHSARLTHVYGPRTIVLTQRDVSL</sequence>
<proteinExistence type="predicted"/>
<dbReference type="EMBL" id="KB445564">
    <property type="protein sequence ID" value="EMC91175.1"/>
    <property type="molecule type" value="Genomic_DNA"/>
</dbReference>
<dbReference type="RefSeq" id="XP_007681615.1">
    <property type="nucleotide sequence ID" value="XM_007683425.1"/>
</dbReference>
<name>M2MY23_BAUPA</name>
<dbReference type="HOGENOM" id="CLU_2120655_0_0_1"/>
<protein>
    <submittedName>
        <fullName evidence="1">Uncharacterized protein</fullName>
    </submittedName>
</protein>
<gene>
    <name evidence="1" type="ORF">BAUCODRAFT_317502</name>
</gene>